<comment type="catalytic activity">
    <reaction evidence="6">
        <text>L-threonyl-[protein] + ATP = 3-O-(5'-adenylyl)-L-threonyl-[protein] + diphosphate</text>
        <dbReference type="Rhea" id="RHEA:54292"/>
        <dbReference type="Rhea" id="RHEA-COMP:11060"/>
        <dbReference type="Rhea" id="RHEA-COMP:13847"/>
        <dbReference type="ChEBI" id="CHEBI:30013"/>
        <dbReference type="ChEBI" id="CHEBI:30616"/>
        <dbReference type="ChEBI" id="CHEBI:33019"/>
        <dbReference type="ChEBI" id="CHEBI:138113"/>
        <dbReference type="EC" id="2.7.7.108"/>
    </reaction>
</comment>
<keyword evidence="2" id="KW-0548">Nucleotidyltransferase</keyword>
<reference evidence="10" key="1">
    <citation type="submission" date="2017-02" db="EMBL/GenBank/DDBJ databases">
        <authorList>
            <person name="Varghese N."/>
            <person name="Submissions S."/>
        </authorList>
    </citation>
    <scope>NUCLEOTIDE SEQUENCE [LARGE SCALE GENOMIC DNA]</scope>
    <source>
        <strain evidence="10">DSM 3072</strain>
    </source>
</reference>
<dbReference type="RefSeq" id="WP_078927995.1">
    <property type="nucleotide sequence ID" value="NZ_FUXX01000004.1"/>
</dbReference>
<keyword evidence="3" id="KW-0547">Nucleotide-binding</keyword>
<evidence type="ECO:0000256" key="7">
    <source>
        <dbReference type="ARBA" id="ARBA00048696"/>
    </source>
</evidence>
<organism evidence="9 10">
    <name type="scientific">Succinivibrio dextrinosolvens DSM 3072</name>
    <dbReference type="NCBI Taxonomy" id="1123324"/>
    <lineage>
        <taxon>Bacteria</taxon>
        <taxon>Pseudomonadati</taxon>
        <taxon>Pseudomonadota</taxon>
        <taxon>Gammaproteobacteria</taxon>
        <taxon>Aeromonadales</taxon>
        <taxon>Succinivibrionaceae</taxon>
        <taxon>Succinivibrio</taxon>
    </lineage>
</organism>
<evidence type="ECO:0000313" key="9">
    <source>
        <dbReference type="EMBL" id="SKA58333.1"/>
    </source>
</evidence>
<dbReference type="GO" id="GO:0051302">
    <property type="term" value="P:regulation of cell division"/>
    <property type="evidence" value="ECO:0007669"/>
    <property type="project" value="TreeGrafter"/>
</dbReference>
<dbReference type="InterPro" id="IPR003812">
    <property type="entry name" value="Fido"/>
</dbReference>
<evidence type="ECO:0000256" key="5">
    <source>
        <dbReference type="ARBA" id="ARBA00034531"/>
    </source>
</evidence>
<dbReference type="PROSITE" id="PS51459">
    <property type="entry name" value="FIDO"/>
    <property type="match status" value="1"/>
</dbReference>
<dbReference type="Proteomes" id="UP000242432">
    <property type="component" value="Unassembled WGS sequence"/>
</dbReference>
<dbReference type="Pfam" id="PF02661">
    <property type="entry name" value="Fic"/>
    <property type="match status" value="1"/>
</dbReference>
<keyword evidence="1" id="KW-0808">Transferase</keyword>
<keyword evidence="10" id="KW-1185">Reference proteome</keyword>
<dbReference type="Gene3D" id="1.10.3290.10">
    <property type="entry name" value="Fido-like domain"/>
    <property type="match status" value="1"/>
</dbReference>
<dbReference type="EMBL" id="FUXX01000004">
    <property type="protein sequence ID" value="SKA58333.1"/>
    <property type="molecule type" value="Genomic_DNA"/>
</dbReference>
<dbReference type="InterPro" id="IPR036597">
    <property type="entry name" value="Fido-like_dom_sf"/>
</dbReference>
<keyword evidence="4" id="KW-0067">ATP-binding</keyword>
<sequence length="198" mass="23080">MEASTFDKVYCYPGTEVLINNFNEHDPRVLSQYERMYTGARIIDLFKKPIQGKFDLSHLKAIHKYIFQDIYPWAGELRLVNISKEILFCDAQFIEKTISKVFDKLAQENYLRDCSEKNIAEKAAYYLGEINAVHPFREGNGRAQREFVRELLLPLGFKVDYSLCDPKMMLYASINAFASDYELMTELFDKCIIAKPQN</sequence>
<evidence type="ECO:0000256" key="6">
    <source>
        <dbReference type="ARBA" id="ARBA00047939"/>
    </source>
</evidence>
<accession>A0A1T4V030</accession>
<comment type="catalytic activity">
    <reaction evidence="7">
        <text>L-tyrosyl-[protein] + ATP = O-(5'-adenylyl)-L-tyrosyl-[protein] + diphosphate</text>
        <dbReference type="Rhea" id="RHEA:54288"/>
        <dbReference type="Rhea" id="RHEA-COMP:10136"/>
        <dbReference type="Rhea" id="RHEA-COMP:13846"/>
        <dbReference type="ChEBI" id="CHEBI:30616"/>
        <dbReference type="ChEBI" id="CHEBI:33019"/>
        <dbReference type="ChEBI" id="CHEBI:46858"/>
        <dbReference type="ChEBI" id="CHEBI:83624"/>
        <dbReference type="EC" id="2.7.7.108"/>
    </reaction>
</comment>
<protein>
    <recommendedName>
        <fullName evidence="5">protein adenylyltransferase</fullName>
        <ecNumber evidence="5">2.7.7.108</ecNumber>
    </recommendedName>
</protein>
<dbReference type="GO" id="GO:0005524">
    <property type="term" value="F:ATP binding"/>
    <property type="evidence" value="ECO:0007669"/>
    <property type="project" value="UniProtKB-KW"/>
</dbReference>
<evidence type="ECO:0000256" key="3">
    <source>
        <dbReference type="ARBA" id="ARBA00022741"/>
    </source>
</evidence>
<name>A0A1T4V030_9GAMM</name>
<evidence type="ECO:0000313" key="10">
    <source>
        <dbReference type="Proteomes" id="UP000242432"/>
    </source>
</evidence>
<dbReference type="SUPFAM" id="SSF140931">
    <property type="entry name" value="Fic-like"/>
    <property type="match status" value="1"/>
</dbReference>
<dbReference type="PANTHER" id="PTHR39560:SF1">
    <property type="entry name" value="PROTEIN ADENYLYLTRANSFERASE FIC-RELATED"/>
    <property type="match status" value="1"/>
</dbReference>
<evidence type="ECO:0000256" key="1">
    <source>
        <dbReference type="ARBA" id="ARBA00022679"/>
    </source>
</evidence>
<proteinExistence type="predicted"/>
<dbReference type="AlphaFoldDB" id="A0A1T4V030"/>
<dbReference type="PANTHER" id="PTHR39560">
    <property type="entry name" value="PROTEIN ADENYLYLTRANSFERASE FIC-RELATED"/>
    <property type="match status" value="1"/>
</dbReference>
<evidence type="ECO:0000256" key="2">
    <source>
        <dbReference type="ARBA" id="ARBA00022695"/>
    </source>
</evidence>
<dbReference type="EC" id="2.7.7.108" evidence="5"/>
<gene>
    <name evidence="9" type="ORF">SAMN02745213_00403</name>
</gene>
<dbReference type="GO" id="GO:0070733">
    <property type="term" value="F:AMPylase activity"/>
    <property type="evidence" value="ECO:0007669"/>
    <property type="project" value="UniProtKB-EC"/>
</dbReference>
<evidence type="ECO:0000259" key="8">
    <source>
        <dbReference type="PROSITE" id="PS51459"/>
    </source>
</evidence>
<evidence type="ECO:0000256" key="4">
    <source>
        <dbReference type="ARBA" id="ARBA00022840"/>
    </source>
</evidence>
<dbReference type="STRING" id="83771.SAMN02910357_01362"/>
<feature type="domain" description="Fido" evidence="8">
    <location>
        <begin position="54"/>
        <end position="190"/>
    </location>
</feature>